<dbReference type="Pfam" id="PF23140">
    <property type="entry name" value="Gp80"/>
    <property type="match status" value="1"/>
</dbReference>
<sequence>MSTLLVNTGKAVVTNYLNGGAATQPKYVAWGTGAGTTAATDTTLFTETGSRVSGTTSQVTTSTTNDTFQVVGTLTAGGSLTITNAGTFDASTSGNLFVKGDFTGVPLNSGDSIQFTVKVQFS</sequence>
<gene>
    <name evidence="1" type="ORF">UFOVP146_43</name>
</gene>
<accession>A0A6J7VNI5</accession>
<organism evidence="1">
    <name type="scientific">uncultured Caudovirales phage</name>
    <dbReference type="NCBI Taxonomy" id="2100421"/>
    <lineage>
        <taxon>Viruses</taxon>
        <taxon>Duplodnaviria</taxon>
        <taxon>Heunggongvirae</taxon>
        <taxon>Uroviricota</taxon>
        <taxon>Caudoviricetes</taxon>
        <taxon>Peduoviridae</taxon>
        <taxon>Maltschvirus</taxon>
        <taxon>Maltschvirus maltsch</taxon>
    </lineage>
</organism>
<protein>
    <submittedName>
        <fullName evidence="1">Uncharacterized protein</fullName>
    </submittedName>
</protein>
<dbReference type="EMBL" id="LR798192">
    <property type="protein sequence ID" value="CAB5079625.1"/>
    <property type="molecule type" value="Genomic_DNA"/>
</dbReference>
<name>A0A6J7VNI5_9CAUD</name>
<proteinExistence type="predicted"/>
<dbReference type="InterPro" id="IPR056908">
    <property type="entry name" value="Gp80-like"/>
</dbReference>
<evidence type="ECO:0000313" key="1">
    <source>
        <dbReference type="EMBL" id="CAB5079625.1"/>
    </source>
</evidence>
<reference evidence="1" key="1">
    <citation type="submission" date="2020-05" db="EMBL/GenBank/DDBJ databases">
        <authorList>
            <person name="Chiriac C."/>
            <person name="Salcher M."/>
            <person name="Ghai R."/>
            <person name="Kavagutti S V."/>
        </authorList>
    </citation>
    <scope>NUCLEOTIDE SEQUENCE</scope>
</reference>